<dbReference type="Gene3D" id="3.30.40.10">
    <property type="entry name" value="Zinc/RING finger domain, C3HC4 (zinc finger)"/>
    <property type="match status" value="1"/>
</dbReference>
<comment type="similarity">
    <text evidence="2">Belongs to the unkempt family.</text>
</comment>
<feature type="domain" description="C3H1-type" evidence="12">
    <location>
        <begin position="285"/>
        <end position="313"/>
    </location>
</feature>
<evidence type="ECO:0000256" key="5">
    <source>
        <dbReference type="ARBA" id="ARBA00022737"/>
    </source>
</evidence>
<feature type="zinc finger region" description="C3H1-type" evidence="8">
    <location>
        <begin position="75"/>
        <end position="104"/>
    </location>
</feature>
<keyword evidence="13" id="KW-1185">Reference proteome</keyword>
<dbReference type="Proteomes" id="UP000504628">
    <property type="component" value="Chromosome 3"/>
</dbReference>
<feature type="zinc finger region" description="C3H1-type" evidence="8">
    <location>
        <begin position="285"/>
        <end position="313"/>
    </location>
</feature>
<dbReference type="PROSITE" id="PS50089">
    <property type="entry name" value="ZF_RING_2"/>
    <property type="match status" value="1"/>
</dbReference>
<dbReference type="PANTHER" id="PTHR14493">
    <property type="entry name" value="UNKEMPT FAMILY MEMBER"/>
    <property type="match status" value="1"/>
</dbReference>
<dbReference type="PANTHER" id="PTHR14493:SF37">
    <property type="entry name" value="E3 UBIQUITIN-PROTEIN LIGASE UNKL-RELATED"/>
    <property type="match status" value="1"/>
</dbReference>
<dbReference type="InterPro" id="IPR000571">
    <property type="entry name" value="Znf_CCCH"/>
</dbReference>
<gene>
    <name evidence="14" type="primary">UNKL</name>
</gene>
<evidence type="ECO:0000313" key="13">
    <source>
        <dbReference type="Proteomes" id="UP000504628"/>
    </source>
</evidence>
<name>A0A7E6DDN1_9CHIR</name>
<dbReference type="SUPFAM" id="SSF57850">
    <property type="entry name" value="RING/U-box"/>
    <property type="match status" value="1"/>
</dbReference>
<evidence type="ECO:0000313" key="14">
    <source>
        <dbReference type="RefSeq" id="XP_035876984.1"/>
    </source>
</evidence>
<comment type="subcellular location">
    <subcellularLocation>
        <location evidence="1">Cytoplasm</location>
    </subcellularLocation>
</comment>
<evidence type="ECO:0000259" key="11">
    <source>
        <dbReference type="PROSITE" id="PS50089"/>
    </source>
</evidence>
<keyword evidence="3" id="KW-0963">Cytoplasm</keyword>
<dbReference type="SMART" id="SM00184">
    <property type="entry name" value="RING"/>
    <property type="match status" value="1"/>
</dbReference>
<evidence type="ECO:0000256" key="3">
    <source>
        <dbReference type="ARBA" id="ARBA00022490"/>
    </source>
</evidence>
<dbReference type="GO" id="GO:0008270">
    <property type="term" value="F:zinc ion binding"/>
    <property type="evidence" value="ECO:0007669"/>
    <property type="project" value="UniProtKB-KW"/>
</dbReference>
<dbReference type="GeneID" id="114494058"/>
<dbReference type="InterPro" id="IPR045234">
    <property type="entry name" value="Unkempt-like"/>
</dbReference>
<feature type="region of interest" description="Disordered" evidence="10">
    <location>
        <begin position="1"/>
        <end position="21"/>
    </location>
</feature>
<dbReference type="SUPFAM" id="SSF90229">
    <property type="entry name" value="CCCH zinc finger"/>
    <property type="match status" value="1"/>
</dbReference>
<dbReference type="PROSITE" id="PS50103">
    <property type="entry name" value="ZF_C3H1"/>
    <property type="match status" value="4"/>
</dbReference>
<sequence>MPSVSKAAAAALSGSPPQTEKPTHYRYLKEFRTEQCSLFVQHKCTQHRPFTCFHWHFLNQRRRRPLRRRDGTFNYSPDVYCSKYDEASGVCPDGDECPYLHRTTGDTERKYHLRYYKTGTCIHETDARGHCVKNGLHCAFAHGPLDLRPPVCDIRELQAQEALQNGQLGGGDGIPDLQPGVLASQAMIEKILGEDPRWQDTNFVLGSYKTEQCPKPPRLCRQGYACPHYHNSRDRRRNPRRFQYRSTPCPSVKHGDEWGEPSRCDSGDGCQYCHSRTEQQFHPEIYKSTKCNDMRQTGYCPRGPFCAFAHVEKNLGMANDWGCRDLTPTSSSAPSSGPPGNTKRRDSPAEGGQKASEHDSKQNHLAVFTVVHPLAPSVSSSVASSLASSAGSSSSSPTALPALSARAHPLDPTGSALESVPGLNGVPGSIWDFVSGSFSPSPSPILNAGSASSASASPSCAELARVRRQLEEAKRKIRQWEESWQQVKQACDAWQREAKEAKERALAADSARQLALQKKEEVEAQFRQLQEELEGRGMSTLPGLRGCSDIGAIPLPKLHSLQSQLRLDLEAVDGVIFQLRAKQCVVCREQSRGAVLQPCQHRVLCESCVANAPECPYCEGQPLQW</sequence>
<evidence type="ECO:0000256" key="2">
    <source>
        <dbReference type="ARBA" id="ARBA00008808"/>
    </source>
</evidence>
<reference evidence="14" key="1">
    <citation type="submission" date="2025-08" db="UniProtKB">
        <authorList>
            <consortium name="RefSeq"/>
        </authorList>
    </citation>
    <scope>IDENTIFICATION</scope>
    <source>
        <tissue evidence="14">Muscle</tissue>
    </source>
</reference>
<feature type="domain" description="C3H1-type" evidence="12">
    <location>
        <begin position="115"/>
        <end position="145"/>
    </location>
</feature>
<dbReference type="Pfam" id="PF13920">
    <property type="entry name" value="zf-C3HC4_3"/>
    <property type="match status" value="1"/>
</dbReference>
<evidence type="ECO:0000256" key="10">
    <source>
        <dbReference type="SAM" id="MobiDB-lite"/>
    </source>
</evidence>
<dbReference type="InterPro" id="IPR001841">
    <property type="entry name" value="Znf_RING"/>
</dbReference>
<protein>
    <submittedName>
        <fullName evidence="14">E3 ubiquitin-protein ligase UNKL isoform X6</fullName>
    </submittedName>
</protein>
<proteinExistence type="inferred from homology"/>
<evidence type="ECO:0000256" key="6">
    <source>
        <dbReference type="ARBA" id="ARBA00022771"/>
    </source>
</evidence>
<keyword evidence="6 8" id="KW-0863">Zinc-finger</keyword>
<feature type="zinc finger region" description="C3H1-type" evidence="8">
    <location>
        <begin position="115"/>
        <end position="145"/>
    </location>
</feature>
<dbReference type="Pfam" id="PF25427">
    <property type="entry name" value="zf-CCCH_UNK"/>
    <property type="match status" value="1"/>
</dbReference>
<feature type="compositionally biased region" description="Low complexity" evidence="10">
    <location>
        <begin position="327"/>
        <end position="340"/>
    </location>
</feature>
<dbReference type="InterPro" id="IPR036855">
    <property type="entry name" value="Znf_CCCH_sf"/>
</dbReference>
<evidence type="ECO:0000256" key="8">
    <source>
        <dbReference type="PROSITE-ProRule" id="PRU00723"/>
    </source>
</evidence>
<dbReference type="Pfam" id="PF23261">
    <property type="entry name" value="zf-CCCH_11"/>
    <property type="match status" value="1"/>
</dbReference>
<evidence type="ECO:0000256" key="4">
    <source>
        <dbReference type="ARBA" id="ARBA00022723"/>
    </source>
</evidence>
<dbReference type="RefSeq" id="XP_035876984.1">
    <property type="nucleotide sequence ID" value="XM_036021091.1"/>
</dbReference>
<keyword evidence="5" id="KW-0677">Repeat</keyword>
<dbReference type="SMART" id="SM00356">
    <property type="entry name" value="ZnF_C3H1"/>
    <property type="match status" value="4"/>
</dbReference>
<keyword evidence="9" id="KW-0175">Coiled coil</keyword>
<dbReference type="InterPro" id="IPR057295">
    <property type="entry name" value="UNK_Znf_4"/>
</dbReference>
<evidence type="ECO:0000256" key="1">
    <source>
        <dbReference type="ARBA" id="ARBA00004496"/>
    </source>
</evidence>
<organism evidence="13 14">
    <name type="scientific">Phyllostomus discolor</name>
    <name type="common">pale spear-nosed bat</name>
    <dbReference type="NCBI Taxonomy" id="89673"/>
    <lineage>
        <taxon>Eukaryota</taxon>
        <taxon>Metazoa</taxon>
        <taxon>Chordata</taxon>
        <taxon>Craniata</taxon>
        <taxon>Vertebrata</taxon>
        <taxon>Euteleostomi</taxon>
        <taxon>Mammalia</taxon>
        <taxon>Eutheria</taxon>
        <taxon>Laurasiatheria</taxon>
        <taxon>Chiroptera</taxon>
        <taxon>Yangochiroptera</taxon>
        <taxon>Phyllostomidae</taxon>
        <taxon>Phyllostominae</taxon>
        <taxon>Phyllostomus</taxon>
    </lineage>
</organism>
<accession>A0A7E6DDN1</accession>
<dbReference type="InterPro" id="IPR057296">
    <property type="entry name" value="UNK_Znf_5"/>
</dbReference>
<dbReference type="CTD" id="64718"/>
<dbReference type="Pfam" id="PF00642">
    <property type="entry name" value="zf-CCCH"/>
    <property type="match status" value="1"/>
</dbReference>
<evidence type="ECO:0000256" key="7">
    <source>
        <dbReference type="ARBA" id="ARBA00022833"/>
    </source>
</evidence>
<dbReference type="GO" id="GO:0005737">
    <property type="term" value="C:cytoplasm"/>
    <property type="evidence" value="ECO:0007669"/>
    <property type="project" value="UniProtKB-SubCell"/>
</dbReference>
<keyword evidence="4 8" id="KW-0479">Metal-binding</keyword>
<evidence type="ECO:0000259" key="12">
    <source>
        <dbReference type="PROSITE" id="PS50103"/>
    </source>
</evidence>
<feature type="region of interest" description="Disordered" evidence="10">
    <location>
        <begin position="326"/>
        <end position="361"/>
    </location>
</feature>
<dbReference type="Pfam" id="PF18384">
    <property type="entry name" value="zf_CCCH_5"/>
    <property type="match status" value="1"/>
</dbReference>
<dbReference type="Gene3D" id="4.10.1000.10">
    <property type="entry name" value="Zinc finger, CCCH-type"/>
    <property type="match status" value="1"/>
</dbReference>
<evidence type="ECO:0000256" key="9">
    <source>
        <dbReference type="SAM" id="Coils"/>
    </source>
</evidence>
<dbReference type="InterPro" id="IPR013083">
    <property type="entry name" value="Znf_RING/FYVE/PHD"/>
</dbReference>
<dbReference type="AlphaFoldDB" id="A0A7E6DDN1"/>
<feature type="coiled-coil region" evidence="9">
    <location>
        <begin position="463"/>
        <end position="532"/>
    </location>
</feature>
<dbReference type="Pfam" id="PF23035">
    <property type="entry name" value="zf-CCCH_UNK-like_4th"/>
    <property type="match status" value="1"/>
</dbReference>
<feature type="domain" description="RING-type" evidence="11">
    <location>
        <begin position="584"/>
        <end position="619"/>
    </location>
</feature>
<keyword evidence="7 8" id="KW-0862">Zinc</keyword>
<dbReference type="InterPro" id="IPR040594">
    <property type="entry name" value="UNK_Znf_1"/>
</dbReference>
<feature type="zinc finger region" description="C3H1-type" evidence="8">
    <location>
        <begin position="243"/>
        <end position="277"/>
    </location>
</feature>
<feature type="domain" description="C3H1-type" evidence="12">
    <location>
        <begin position="243"/>
        <end position="277"/>
    </location>
</feature>
<feature type="domain" description="C3H1-type" evidence="12">
    <location>
        <begin position="75"/>
        <end position="104"/>
    </location>
</feature>